<dbReference type="AlphaFoldDB" id="A0A0G1QYZ3"/>
<evidence type="ECO:0000256" key="11">
    <source>
        <dbReference type="ARBA" id="ARBA00023306"/>
    </source>
</evidence>
<evidence type="ECO:0000256" key="6">
    <source>
        <dbReference type="ARBA" id="ARBA00022618"/>
    </source>
</evidence>
<evidence type="ECO:0000256" key="10">
    <source>
        <dbReference type="ARBA" id="ARBA00022984"/>
    </source>
</evidence>
<dbReference type="Pfam" id="PF02875">
    <property type="entry name" value="Mur_ligase_C"/>
    <property type="match status" value="1"/>
</dbReference>
<evidence type="ECO:0000313" key="18">
    <source>
        <dbReference type="EMBL" id="KKU23038.1"/>
    </source>
</evidence>
<comment type="catalytic activity">
    <reaction evidence="13">
        <text>UDP-N-acetyl-alpha-D-muramate + L-alanine + ATP = UDP-N-acetyl-alpha-D-muramoyl-L-alanine + ADP + phosphate + H(+)</text>
        <dbReference type="Rhea" id="RHEA:23372"/>
        <dbReference type="ChEBI" id="CHEBI:15378"/>
        <dbReference type="ChEBI" id="CHEBI:30616"/>
        <dbReference type="ChEBI" id="CHEBI:43474"/>
        <dbReference type="ChEBI" id="CHEBI:57972"/>
        <dbReference type="ChEBI" id="CHEBI:70757"/>
        <dbReference type="ChEBI" id="CHEBI:83898"/>
        <dbReference type="ChEBI" id="CHEBI:456216"/>
        <dbReference type="EC" id="6.3.2.8"/>
    </reaction>
</comment>
<feature type="domain" description="Mur ligase central" evidence="17">
    <location>
        <begin position="112"/>
        <end position="273"/>
    </location>
</feature>
<evidence type="ECO:0000256" key="8">
    <source>
        <dbReference type="ARBA" id="ARBA00022840"/>
    </source>
</evidence>
<proteinExistence type="predicted"/>
<dbReference type="Pfam" id="PF01225">
    <property type="entry name" value="Mur_ligase"/>
    <property type="match status" value="1"/>
</dbReference>
<dbReference type="PATRIC" id="fig|1618602.3.peg.434"/>
<evidence type="ECO:0000256" key="2">
    <source>
        <dbReference type="ARBA" id="ARBA00004752"/>
    </source>
</evidence>
<evidence type="ECO:0000256" key="13">
    <source>
        <dbReference type="ARBA" id="ARBA00047833"/>
    </source>
</evidence>
<dbReference type="GO" id="GO:0008763">
    <property type="term" value="F:UDP-N-acetylmuramate-L-alanine ligase activity"/>
    <property type="evidence" value="ECO:0007669"/>
    <property type="project" value="UniProtKB-UniRule"/>
</dbReference>
<dbReference type="NCBIfam" id="TIGR01082">
    <property type="entry name" value="murC"/>
    <property type="match status" value="1"/>
</dbReference>
<dbReference type="Proteomes" id="UP000034643">
    <property type="component" value="Unassembled WGS sequence"/>
</dbReference>
<dbReference type="SUPFAM" id="SSF53623">
    <property type="entry name" value="MurD-like peptide ligases, catalytic domain"/>
    <property type="match status" value="1"/>
</dbReference>
<gene>
    <name evidence="18" type="ORF">UX34_C0017G0001</name>
</gene>
<keyword evidence="8" id="KW-0067">ATP-binding</keyword>
<keyword evidence="4" id="KW-0963">Cytoplasm</keyword>
<comment type="caution">
    <text evidence="18">The sequence shown here is derived from an EMBL/GenBank/DDBJ whole genome shotgun (WGS) entry which is preliminary data.</text>
</comment>
<dbReference type="InterPro" id="IPR036615">
    <property type="entry name" value="Mur_ligase_C_dom_sf"/>
</dbReference>
<dbReference type="UniPathway" id="UPA00219"/>
<protein>
    <recommendedName>
        <fullName evidence="3 14">UDP-N-acetylmuramate--L-alanine ligase</fullName>
        <ecNumber evidence="3 14">6.3.2.8</ecNumber>
    </recommendedName>
</protein>
<evidence type="ECO:0000256" key="4">
    <source>
        <dbReference type="ARBA" id="ARBA00022490"/>
    </source>
</evidence>
<dbReference type="InterPro" id="IPR005758">
    <property type="entry name" value="UDP-N-AcMur_Ala_ligase_MurC"/>
</dbReference>
<dbReference type="GO" id="GO:0009252">
    <property type="term" value="P:peptidoglycan biosynthetic process"/>
    <property type="evidence" value="ECO:0007669"/>
    <property type="project" value="UniProtKB-UniRule"/>
</dbReference>
<dbReference type="GO" id="GO:0008360">
    <property type="term" value="P:regulation of cell shape"/>
    <property type="evidence" value="ECO:0007669"/>
    <property type="project" value="UniProtKB-KW"/>
</dbReference>
<keyword evidence="5 18" id="KW-0436">Ligase</keyword>
<accession>A0A0G1QYZ3</accession>
<evidence type="ECO:0000256" key="1">
    <source>
        <dbReference type="ARBA" id="ARBA00004496"/>
    </source>
</evidence>
<comment type="pathway">
    <text evidence="2">Cell wall biogenesis; peptidoglycan biosynthesis.</text>
</comment>
<keyword evidence="6" id="KW-0132">Cell division</keyword>
<dbReference type="Gene3D" id="3.40.1190.10">
    <property type="entry name" value="Mur-like, catalytic domain"/>
    <property type="match status" value="1"/>
</dbReference>
<feature type="domain" description="Mur ligase N-terminal catalytic" evidence="15">
    <location>
        <begin position="5"/>
        <end position="103"/>
    </location>
</feature>
<dbReference type="InterPro" id="IPR050061">
    <property type="entry name" value="MurCDEF_pg_biosynth"/>
</dbReference>
<dbReference type="GO" id="GO:0005737">
    <property type="term" value="C:cytoplasm"/>
    <property type="evidence" value="ECO:0007669"/>
    <property type="project" value="UniProtKB-SubCell"/>
</dbReference>
<evidence type="ECO:0000259" key="15">
    <source>
        <dbReference type="Pfam" id="PF01225"/>
    </source>
</evidence>
<keyword evidence="11" id="KW-0131">Cell cycle</keyword>
<evidence type="ECO:0000256" key="14">
    <source>
        <dbReference type="NCBIfam" id="TIGR01082"/>
    </source>
</evidence>
<name>A0A0G1QYZ3_9BACT</name>
<evidence type="ECO:0000259" key="16">
    <source>
        <dbReference type="Pfam" id="PF02875"/>
    </source>
</evidence>
<feature type="domain" description="Mur ligase C-terminal" evidence="16">
    <location>
        <begin position="296"/>
        <end position="424"/>
    </location>
</feature>
<dbReference type="GO" id="GO:0071555">
    <property type="term" value="P:cell wall organization"/>
    <property type="evidence" value="ECO:0007669"/>
    <property type="project" value="UniProtKB-KW"/>
</dbReference>
<evidence type="ECO:0000256" key="3">
    <source>
        <dbReference type="ARBA" id="ARBA00012211"/>
    </source>
</evidence>
<evidence type="ECO:0000256" key="9">
    <source>
        <dbReference type="ARBA" id="ARBA00022960"/>
    </source>
</evidence>
<dbReference type="Gene3D" id="3.40.50.720">
    <property type="entry name" value="NAD(P)-binding Rossmann-like Domain"/>
    <property type="match status" value="1"/>
</dbReference>
<reference evidence="18 19" key="1">
    <citation type="journal article" date="2015" name="Nature">
        <title>rRNA introns, odd ribosomes, and small enigmatic genomes across a large radiation of phyla.</title>
        <authorList>
            <person name="Brown C.T."/>
            <person name="Hug L.A."/>
            <person name="Thomas B.C."/>
            <person name="Sharon I."/>
            <person name="Castelle C.J."/>
            <person name="Singh A."/>
            <person name="Wilkins M.J."/>
            <person name="Williams K.H."/>
            <person name="Banfield J.F."/>
        </authorList>
    </citation>
    <scope>NUCLEOTIDE SEQUENCE [LARGE SCALE GENOMIC DNA]</scope>
</reference>
<dbReference type="GO" id="GO:0005524">
    <property type="term" value="F:ATP binding"/>
    <property type="evidence" value="ECO:0007669"/>
    <property type="project" value="UniProtKB-KW"/>
</dbReference>
<keyword evidence="12" id="KW-0961">Cell wall biogenesis/degradation</keyword>
<dbReference type="Pfam" id="PF08245">
    <property type="entry name" value="Mur_ligase_M"/>
    <property type="match status" value="1"/>
</dbReference>
<dbReference type="SUPFAM" id="SSF53244">
    <property type="entry name" value="MurD-like peptide ligases, peptide-binding domain"/>
    <property type="match status" value="1"/>
</dbReference>
<feature type="non-terminal residue" evidence="18">
    <location>
        <position position="434"/>
    </location>
</feature>
<dbReference type="GO" id="GO:0051301">
    <property type="term" value="P:cell division"/>
    <property type="evidence" value="ECO:0007669"/>
    <property type="project" value="UniProtKB-KW"/>
</dbReference>
<dbReference type="InterPro" id="IPR036565">
    <property type="entry name" value="Mur-like_cat_sf"/>
</dbReference>
<comment type="subcellular location">
    <subcellularLocation>
        <location evidence="1">Cytoplasm</location>
    </subcellularLocation>
</comment>
<evidence type="ECO:0000256" key="12">
    <source>
        <dbReference type="ARBA" id="ARBA00023316"/>
    </source>
</evidence>
<keyword evidence="10" id="KW-0573">Peptidoglycan synthesis</keyword>
<keyword evidence="7" id="KW-0547">Nucleotide-binding</keyword>
<evidence type="ECO:0000259" key="17">
    <source>
        <dbReference type="Pfam" id="PF08245"/>
    </source>
</evidence>
<dbReference type="PANTHER" id="PTHR43445:SF3">
    <property type="entry name" value="UDP-N-ACETYLMURAMATE--L-ALANINE LIGASE"/>
    <property type="match status" value="1"/>
</dbReference>
<dbReference type="EC" id="6.3.2.8" evidence="3 14"/>
<dbReference type="EMBL" id="LCLV01000017">
    <property type="protein sequence ID" value="KKU23038.1"/>
    <property type="molecule type" value="Genomic_DNA"/>
</dbReference>
<dbReference type="InterPro" id="IPR004101">
    <property type="entry name" value="Mur_ligase_C"/>
</dbReference>
<dbReference type="PANTHER" id="PTHR43445">
    <property type="entry name" value="UDP-N-ACETYLMURAMATE--L-ALANINE LIGASE-RELATED"/>
    <property type="match status" value="1"/>
</dbReference>
<sequence length="434" mass="47779">MKTKHVHFMGIGGSGVSGISLLAEKIGFRVSGCDLESKTPYLSKVKKDISAINVGHDASHLAGVDLVVVSPAVFFQSADSGEVIEAKKRGILITWQEFLGKYLHQGKKVICITGTHGKSTTTAMVGKLLEDAGFDPLVSLGAKIESWGGSTRFGQGQYFVTEADEFYDNFLNYHPEIMIINNIEFDHPDYFKNEAAVFDSFRKFVGNLTGEKVLIVNEDDPGVKKLLETLDLNKIDLNKIKLIKYHPRKDNLGFNLKVPGKHNIANALGVVALGKYLGIKDSSIQKSLEGFSGAGRRMELLGENKGIKIYDDYAHHPTAIAATIAGLREIYPRNRLWAIAEAHGFKRTKALINKYQGVFDQADMVVIGPIFKARDLKTFGMSEKLIAQASKHKKALAFSKLDEMFGYLKKNLVSGDIVLVMGAGKSDLWAQKLL</sequence>
<dbReference type="InterPro" id="IPR000713">
    <property type="entry name" value="Mur_ligase_N"/>
</dbReference>
<organism evidence="18 19">
    <name type="scientific">Candidatus Woesebacteria bacterium GW2011_GWF1_46_13</name>
    <dbReference type="NCBI Taxonomy" id="1618602"/>
    <lineage>
        <taxon>Bacteria</taxon>
        <taxon>Candidatus Woeseibacteriota</taxon>
    </lineage>
</organism>
<dbReference type="SUPFAM" id="SSF51984">
    <property type="entry name" value="MurCD N-terminal domain"/>
    <property type="match status" value="1"/>
</dbReference>
<keyword evidence="9" id="KW-0133">Cell shape</keyword>
<evidence type="ECO:0000256" key="7">
    <source>
        <dbReference type="ARBA" id="ARBA00022741"/>
    </source>
</evidence>
<evidence type="ECO:0000256" key="5">
    <source>
        <dbReference type="ARBA" id="ARBA00022598"/>
    </source>
</evidence>
<dbReference type="InterPro" id="IPR013221">
    <property type="entry name" value="Mur_ligase_cen"/>
</dbReference>
<evidence type="ECO:0000313" key="19">
    <source>
        <dbReference type="Proteomes" id="UP000034643"/>
    </source>
</evidence>
<dbReference type="Gene3D" id="3.90.190.20">
    <property type="entry name" value="Mur ligase, C-terminal domain"/>
    <property type="match status" value="1"/>
</dbReference>